<accession>A0ABT3NXG4</accession>
<keyword evidence="8" id="KW-1185">Reference proteome</keyword>
<dbReference type="InterPro" id="IPR011990">
    <property type="entry name" value="TPR-like_helical_dom_sf"/>
</dbReference>
<dbReference type="Pfam" id="PF07219">
    <property type="entry name" value="HemY_N"/>
    <property type="match status" value="1"/>
</dbReference>
<keyword evidence="4 5" id="KW-0472">Membrane</keyword>
<gene>
    <name evidence="7" type="ORF">OF850_11520</name>
</gene>
<dbReference type="RefSeq" id="WP_301590247.1">
    <property type="nucleotide sequence ID" value="NZ_JAPFQI010000007.1"/>
</dbReference>
<dbReference type="Gene3D" id="1.25.40.10">
    <property type="entry name" value="Tetratricopeptide repeat domain"/>
    <property type="match status" value="1"/>
</dbReference>
<evidence type="ECO:0000313" key="8">
    <source>
        <dbReference type="Proteomes" id="UP001526430"/>
    </source>
</evidence>
<reference evidence="7 8" key="1">
    <citation type="submission" date="2022-10" db="EMBL/GenBank/DDBJ databases">
        <title>Roseococcus glaciei nov., sp. nov., isolated from glacier.</title>
        <authorList>
            <person name="Liu Q."/>
            <person name="Xin Y.-H."/>
        </authorList>
    </citation>
    <scope>NUCLEOTIDE SEQUENCE [LARGE SCALE GENOMIC DNA]</scope>
    <source>
        <strain evidence="7 8">MDT2-1-1</strain>
    </source>
</reference>
<evidence type="ECO:0000256" key="1">
    <source>
        <dbReference type="ARBA" id="ARBA00004370"/>
    </source>
</evidence>
<dbReference type="InterPro" id="IPR010817">
    <property type="entry name" value="HemY_N"/>
</dbReference>
<dbReference type="SUPFAM" id="SSF48452">
    <property type="entry name" value="TPR-like"/>
    <property type="match status" value="1"/>
</dbReference>
<comment type="caution">
    <text evidence="7">The sequence shown here is derived from an EMBL/GenBank/DDBJ whole genome shotgun (WGS) entry which is preliminary data.</text>
</comment>
<sequence length="424" mass="46049">MRVAIKTLLVVGLVVAAILWLAGLGGTVDVRMGEWFIGISLPAAIVALILLFGTVHGFLRIVSWLRGWPARRRQKREARNRAEADRSLTRALVALAAGRAEQARIEVDRARALAGDTPHLLLLSAEAARARGDEEGATDAFEKLAGREDSRFLGLRGLLRQAEARGDWSEARRIAAEAHKAEPNAEWLKTARAAAALRERDWGEALALSGPEAPRAALSLAAAEQAEDPLKAAELERQAFMADPAFSPAVVAHARRLVDTGSPRRGRAVLREGWAAAPHPDIGAAYVAEEPDATTRIKLVDELTRDTTNHPESRLLRAQVALQAGLTGRARQDLQAWMETGAADRRCYDLLVQVERADLGDEAAREKEPELLRLAADAPAAPTWRCRRCGAEHNRWKPLCQACDTAGEIGWSGEAVRPSEARAG</sequence>
<evidence type="ECO:0000313" key="7">
    <source>
        <dbReference type="EMBL" id="MCW8086259.1"/>
    </source>
</evidence>
<keyword evidence="2 5" id="KW-0812">Transmembrane</keyword>
<evidence type="ECO:0000256" key="4">
    <source>
        <dbReference type="ARBA" id="ARBA00023136"/>
    </source>
</evidence>
<keyword evidence="3 5" id="KW-1133">Transmembrane helix</keyword>
<dbReference type="EMBL" id="JAPFQI010000007">
    <property type="protein sequence ID" value="MCW8086259.1"/>
    <property type="molecule type" value="Genomic_DNA"/>
</dbReference>
<feature type="transmembrane region" description="Helical" evidence="5">
    <location>
        <begin position="35"/>
        <end position="65"/>
    </location>
</feature>
<evidence type="ECO:0000256" key="5">
    <source>
        <dbReference type="SAM" id="Phobius"/>
    </source>
</evidence>
<comment type="subcellular location">
    <subcellularLocation>
        <location evidence="1">Membrane</location>
    </subcellularLocation>
</comment>
<name>A0ABT3NXG4_9PROT</name>
<feature type="domain" description="HemY N-terminal" evidence="6">
    <location>
        <begin position="26"/>
        <end position="132"/>
    </location>
</feature>
<evidence type="ECO:0000259" key="6">
    <source>
        <dbReference type="Pfam" id="PF07219"/>
    </source>
</evidence>
<protein>
    <submittedName>
        <fullName evidence="7">Heme biosynthesis protein HemY</fullName>
    </submittedName>
</protein>
<proteinExistence type="predicted"/>
<evidence type="ECO:0000256" key="2">
    <source>
        <dbReference type="ARBA" id="ARBA00022692"/>
    </source>
</evidence>
<organism evidence="7 8">
    <name type="scientific">Sabulicella glaciei</name>
    <dbReference type="NCBI Taxonomy" id="2984948"/>
    <lineage>
        <taxon>Bacteria</taxon>
        <taxon>Pseudomonadati</taxon>
        <taxon>Pseudomonadota</taxon>
        <taxon>Alphaproteobacteria</taxon>
        <taxon>Acetobacterales</taxon>
        <taxon>Acetobacteraceae</taxon>
        <taxon>Sabulicella</taxon>
    </lineage>
</organism>
<evidence type="ECO:0000256" key="3">
    <source>
        <dbReference type="ARBA" id="ARBA00022989"/>
    </source>
</evidence>
<dbReference type="Proteomes" id="UP001526430">
    <property type="component" value="Unassembled WGS sequence"/>
</dbReference>